<evidence type="ECO:0000256" key="1">
    <source>
        <dbReference type="ARBA" id="ARBA00022441"/>
    </source>
</evidence>
<protein>
    <submittedName>
        <fullName evidence="4">Putative galactose oxidase, beta-propeller</fullName>
    </submittedName>
</protein>
<reference evidence="4 5" key="1">
    <citation type="journal article" date="2018" name="Nat. Genet.">
        <title>The Rosa genome provides new insights in the design of modern roses.</title>
        <authorList>
            <person name="Bendahmane M."/>
        </authorList>
    </citation>
    <scope>NUCLEOTIDE SEQUENCE [LARGE SCALE GENOMIC DNA]</scope>
    <source>
        <strain evidence="5">cv. Old Blush</strain>
    </source>
</reference>
<dbReference type="Gene3D" id="2.120.10.80">
    <property type="entry name" value="Kelch-type beta propeller"/>
    <property type="match status" value="1"/>
</dbReference>
<keyword evidence="2" id="KW-0677">Repeat</keyword>
<dbReference type="Gramene" id="PRQ54252">
    <property type="protein sequence ID" value="PRQ54252"/>
    <property type="gene ID" value="RchiOBHm_Chr2g0175451"/>
</dbReference>
<accession>A0A2P6S6F4</accession>
<dbReference type="InterPro" id="IPR015915">
    <property type="entry name" value="Kelch-typ_b-propeller"/>
</dbReference>
<evidence type="ECO:0000313" key="4">
    <source>
        <dbReference type="EMBL" id="PRQ54252.1"/>
    </source>
</evidence>
<dbReference type="PANTHER" id="PTHR46122">
    <property type="entry name" value="GALACTOSE OXIDASE/KELCH REPEAT PROTEIN-RELATED"/>
    <property type="match status" value="1"/>
</dbReference>
<dbReference type="InterPro" id="IPR052439">
    <property type="entry name" value="F-box/Kelch-repeat"/>
</dbReference>
<dbReference type="GO" id="GO:0005829">
    <property type="term" value="C:cytosol"/>
    <property type="evidence" value="ECO:0007669"/>
    <property type="project" value="TreeGrafter"/>
</dbReference>
<evidence type="ECO:0000256" key="3">
    <source>
        <dbReference type="SAM" id="MobiDB-lite"/>
    </source>
</evidence>
<keyword evidence="1" id="KW-0880">Kelch repeat</keyword>
<evidence type="ECO:0000256" key="2">
    <source>
        <dbReference type="ARBA" id="ARBA00022737"/>
    </source>
</evidence>
<feature type="region of interest" description="Disordered" evidence="3">
    <location>
        <begin position="1"/>
        <end position="32"/>
    </location>
</feature>
<proteinExistence type="predicted"/>
<comment type="caution">
    <text evidence="4">The sequence shown here is derived from an EMBL/GenBank/DDBJ whole genome shotgun (WGS) entry which is preliminary data.</text>
</comment>
<dbReference type="SMART" id="SM00612">
    <property type="entry name" value="Kelch"/>
    <property type="match status" value="3"/>
</dbReference>
<dbReference type="GO" id="GO:0005634">
    <property type="term" value="C:nucleus"/>
    <property type="evidence" value="ECO:0007669"/>
    <property type="project" value="UniProtKB-ARBA"/>
</dbReference>
<gene>
    <name evidence="4" type="ORF">RchiOBHm_Chr2g0175451</name>
</gene>
<dbReference type="InterPro" id="IPR006652">
    <property type="entry name" value="Kelch_1"/>
</dbReference>
<dbReference type="OMA" id="TCCPDPN"/>
<dbReference type="OrthoDB" id="191037at2759"/>
<sequence length="420" mass="47422">MSKESRDSNLGDFGLGYHTSPPEKVRRRSSMSSSFDGDSFSSKELMQLDCALTLSLGTNIVPKPKDADYCYSIPPLIEEVEALILARAPRSEYWKFFLVNKRFLALLKSGELYKIRSELGLKELSIFVSPCGERKWWEFDRQFKSCRKLPILPADETFIRGDRESLCAGTHLLVSGREIEGLVVWRYDMEANIWSRGPSMINPRCLFASATCGSYGYVAGGFGMVATGWEVMDFAERYIPQTKSWEPLPNMIKKRRYCSGCYMDNKFYVIGGRDPDGRGLSCAEAFDMEKKTWELIPDMLEVDDAQDQALNNQSPPLVAVVNNELYSLETRTNELKVHMKRSKSWKKLGTVPVRADTTLGWGIAFKSLGNELLVIQSSQYGPSLLYTCCPNPNAEELQWEALEHGKNPTCFIVNCSVMAA</sequence>
<evidence type="ECO:0000313" key="5">
    <source>
        <dbReference type="Proteomes" id="UP000238479"/>
    </source>
</evidence>
<dbReference type="Pfam" id="PF01344">
    <property type="entry name" value="Kelch_1"/>
    <property type="match status" value="2"/>
</dbReference>
<name>A0A2P6S6F4_ROSCH</name>
<dbReference type="PANTHER" id="PTHR46122:SF5">
    <property type="entry name" value="F-BOX DOMAIN-CONTAINING PROTEIN"/>
    <property type="match status" value="1"/>
</dbReference>
<organism evidence="4 5">
    <name type="scientific">Rosa chinensis</name>
    <name type="common">China rose</name>
    <dbReference type="NCBI Taxonomy" id="74649"/>
    <lineage>
        <taxon>Eukaryota</taxon>
        <taxon>Viridiplantae</taxon>
        <taxon>Streptophyta</taxon>
        <taxon>Embryophyta</taxon>
        <taxon>Tracheophyta</taxon>
        <taxon>Spermatophyta</taxon>
        <taxon>Magnoliopsida</taxon>
        <taxon>eudicotyledons</taxon>
        <taxon>Gunneridae</taxon>
        <taxon>Pentapetalae</taxon>
        <taxon>rosids</taxon>
        <taxon>fabids</taxon>
        <taxon>Rosales</taxon>
        <taxon>Rosaceae</taxon>
        <taxon>Rosoideae</taxon>
        <taxon>Rosoideae incertae sedis</taxon>
        <taxon>Rosa</taxon>
    </lineage>
</organism>
<dbReference type="AlphaFoldDB" id="A0A2P6S6F4"/>
<dbReference type="SUPFAM" id="SSF117281">
    <property type="entry name" value="Kelch motif"/>
    <property type="match status" value="1"/>
</dbReference>
<dbReference type="Proteomes" id="UP000238479">
    <property type="component" value="Chromosome 2"/>
</dbReference>
<dbReference type="EMBL" id="PDCK01000040">
    <property type="protein sequence ID" value="PRQ54252.1"/>
    <property type="molecule type" value="Genomic_DNA"/>
</dbReference>
<keyword evidence="5" id="KW-1185">Reference proteome</keyword>